<dbReference type="GO" id="GO:0003723">
    <property type="term" value="F:RNA binding"/>
    <property type="evidence" value="ECO:0007669"/>
    <property type="project" value="UniProtKB-UniRule"/>
</dbReference>
<dbReference type="RefSeq" id="XP_040689764.1">
    <property type="nucleotide sequence ID" value="XM_040830986.1"/>
</dbReference>
<evidence type="ECO:0000256" key="2">
    <source>
        <dbReference type="PROSITE-ProRule" id="PRU00176"/>
    </source>
</evidence>
<protein>
    <recommendedName>
        <fullName evidence="3">RRM domain-containing protein</fullName>
    </recommendedName>
</protein>
<name>A0A1L9RMP0_ASPWE</name>
<dbReference type="Proteomes" id="UP000184383">
    <property type="component" value="Unassembled WGS sequence"/>
</dbReference>
<dbReference type="InterPro" id="IPR035979">
    <property type="entry name" value="RBD_domain_sf"/>
</dbReference>
<organism evidence="4 5">
    <name type="scientific">Aspergillus wentii DTO 134E9</name>
    <dbReference type="NCBI Taxonomy" id="1073089"/>
    <lineage>
        <taxon>Eukaryota</taxon>
        <taxon>Fungi</taxon>
        <taxon>Dikarya</taxon>
        <taxon>Ascomycota</taxon>
        <taxon>Pezizomycotina</taxon>
        <taxon>Eurotiomycetes</taxon>
        <taxon>Eurotiomycetidae</taxon>
        <taxon>Eurotiales</taxon>
        <taxon>Aspergillaceae</taxon>
        <taxon>Aspergillus</taxon>
        <taxon>Aspergillus subgen. Cremei</taxon>
    </lineage>
</organism>
<evidence type="ECO:0000313" key="5">
    <source>
        <dbReference type="Proteomes" id="UP000184383"/>
    </source>
</evidence>
<dbReference type="AlphaFoldDB" id="A0A1L9RMP0"/>
<dbReference type="InterPro" id="IPR052462">
    <property type="entry name" value="SLIRP/GR-RBP-like"/>
</dbReference>
<dbReference type="CDD" id="cd21608">
    <property type="entry name" value="RRM2_NsCP33_like"/>
    <property type="match status" value="1"/>
</dbReference>
<dbReference type="PROSITE" id="PS50102">
    <property type="entry name" value="RRM"/>
    <property type="match status" value="1"/>
</dbReference>
<dbReference type="VEuPathDB" id="FungiDB:ASPWEDRAFT_172875"/>
<accession>A0A1L9RMP0</accession>
<feature type="domain" description="RRM" evidence="3">
    <location>
        <begin position="3"/>
        <end position="81"/>
    </location>
</feature>
<evidence type="ECO:0000256" key="1">
    <source>
        <dbReference type="ARBA" id="ARBA00022884"/>
    </source>
</evidence>
<dbReference type="STRING" id="1073089.A0A1L9RMP0"/>
<dbReference type="SUPFAM" id="SSF54928">
    <property type="entry name" value="RNA-binding domain, RBD"/>
    <property type="match status" value="1"/>
</dbReference>
<gene>
    <name evidence="4" type="ORF">ASPWEDRAFT_172875</name>
</gene>
<dbReference type="InterPro" id="IPR012677">
    <property type="entry name" value="Nucleotide-bd_a/b_plait_sf"/>
</dbReference>
<dbReference type="InterPro" id="IPR048289">
    <property type="entry name" value="RRM2_NsCP33-like"/>
</dbReference>
<dbReference type="PANTHER" id="PTHR48027">
    <property type="entry name" value="HETEROGENEOUS NUCLEAR RIBONUCLEOPROTEIN 87F-RELATED"/>
    <property type="match status" value="1"/>
</dbReference>
<evidence type="ECO:0000313" key="4">
    <source>
        <dbReference type="EMBL" id="OJJ36088.1"/>
    </source>
</evidence>
<keyword evidence="5" id="KW-1185">Reference proteome</keyword>
<reference evidence="5" key="1">
    <citation type="journal article" date="2017" name="Genome Biol.">
        <title>Comparative genomics reveals high biological diversity and specific adaptations in the industrially and medically important fungal genus Aspergillus.</title>
        <authorList>
            <person name="de Vries R.P."/>
            <person name="Riley R."/>
            <person name="Wiebenga A."/>
            <person name="Aguilar-Osorio G."/>
            <person name="Amillis S."/>
            <person name="Uchima C.A."/>
            <person name="Anderluh G."/>
            <person name="Asadollahi M."/>
            <person name="Askin M."/>
            <person name="Barry K."/>
            <person name="Battaglia E."/>
            <person name="Bayram O."/>
            <person name="Benocci T."/>
            <person name="Braus-Stromeyer S.A."/>
            <person name="Caldana C."/>
            <person name="Canovas D."/>
            <person name="Cerqueira G.C."/>
            <person name="Chen F."/>
            <person name="Chen W."/>
            <person name="Choi C."/>
            <person name="Clum A."/>
            <person name="Dos Santos R.A."/>
            <person name="Damasio A.R."/>
            <person name="Diallinas G."/>
            <person name="Emri T."/>
            <person name="Fekete E."/>
            <person name="Flipphi M."/>
            <person name="Freyberg S."/>
            <person name="Gallo A."/>
            <person name="Gournas C."/>
            <person name="Habgood R."/>
            <person name="Hainaut M."/>
            <person name="Harispe M.L."/>
            <person name="Henrissat B."/>
            <person name="Hilden K.S."/>
            <person name="Hope R."/>
            <person name="Hossain A."/>
            <person name="Karabika E."/>
            <person name="Karaffa L."/>
            <person name="Karanyi Z."/>
            <person name="Krasevec N."/>
            <person name="Kuo A."/>
            <person name="Kusch H."/>
            <person name="LaButti K."/>
            <person name="Lagendijk E.L."/>
            <person name="Lapidus A."/>
            <person name="Levasseur A."/>
            <person name="Lindquist E."/>
            <person name="Lipzen A."/>
            <person name="Logrieco A.F."/>
            <person name="MacCabe A."/>
            <person name="Maekelae M.R."/>
            <person name="Malavazi I."/>
            <person name="Melin P."/>
            <person name="Meyer V."/>
            <person name="Mielnichuk N."/>
            <person name="Miskei M."/>
            <person name="Molnar A.P."/>
            <person name="Mule G."/>
            <person name="Ngan C.Y."/>
            <person name="Orejas M."/>
            <person name="Orosz E."/>
            <person name="Ouedraogo J.P."/>
            <person name="Overkamp K.M."/>
            <person name="Park H.-S."/>
            <person name="Perrone G."/>
            <person name="Piumi F."/>
            <person name="Punt P.J."/>
            <person name="Ram A.F."/>
            <person name="Ramon A."/>
            <person name="Rauscher S."/>
            <person name="Record E."/>
            <person name="Riano-Pachon D.M."/>
            <person name="Robert V."/>
            <person name="Roehrig J."/>
            <person name="Ruller R."/>
            <person name="Salamov A."/>
            <person name="Salih N.S."/>
            <person name="Samson R.A."/>
            <person name="Sandor E."/>
            <person name="Sanguinetti M."/>
            <person name="Schuetze T."/>
            <person name="Sepcic K."/>
            <person name="Shelest E."/>
            <person name="Sherlock G."/>
            <person name="Sophianopoulou V."/>
            <person name="Squina F.M."/>
            <person name="Sun H."/>
            <person name="Susca A."/>
            <person name="Todd R.B."/>
            <person name="Tsang A."/>
            <person name="Unkles S.E."/>
            <person name="van de Wiele N."/>
            <person name="van Rossen-Uffink D."/>
            <person name="Oliveira J.V."/>
            <person name="Vesth T.C."/>
            <person name="Visser J."/>
            <person name="Yu J.-H."/>
            <person name="Zhou M."/>
            <person name="Andersen M.R."/>
            <person name="Archer D.B."/>
            <person name="Baker S.E."/>
            <person name="Benoit I."/>
            <person name="Brakhage A.A."/>
            <person name="Braus G.H."/>
            <person name="Fischer R."/>
            <person name="Frisvad J.C."/>
            <person name="Goldman G.H."/>
            <person name="Houbraken J."/>
            <person name="Oakley B."/>
            <person name="Pocsi I."/>
            <person name="Scazzocchio C."/>
            <person name="Seiboth B."/>
            <person name="vanKuyk P.A."/>
            <person name="Wortman J."/>
            <person name="Dyer P.S."/>
            <person name="Grigoriev I.V."/>
        </authorList>
    </citation>
    <scope>NUCLEOTIDE SEQUENCE [LARGE SCALE GENOMIC DNA]</scope>
    <source>
        <strain evidence="5">DTO 134E9</strain>
    </source>
</reference>
<sequence>MTTKLFVGGLAWQTTDQSLQNAFAEYGTVEEARVVKDRETGRSRGFGFVRFATAEEAQAAVNALNEQELEGRRIRVDLAVERQGGRR</sequence>
<evidence type="ECO:0000259" key="3">
    <source>
        <dbReference type="PROSITE" id="PS50102"/>
    </source>
</evidence>
<dbReference type="SMART" id="SM00360">
    <property type="entry name" value="RRM"/>
    <property type="match status" value="1"/>
</dbReference>
<dbReference type="Pfam" id="PF00076">
    <property type="entry name" value="RRM_1"/>
    <property type="match status" value="1"/>
</dbReference>
<dbReference type="GeneID" id="63746834"/>
<dbReference type="InterPro" id="IPR000504">
    <property type="entry name" value="RRM_dom"/>
</dbReference>
<keyword evidence="1 2" id="KW-0694">RNA-binding</keyword>
<dbReference type="OrthoDB" id="439808at2759"/>
<dbReference type="EMBL" id="KV878212">
    <property type="protein sequence ID" value="OJJ36088.1"/>
    <property type="molecule type" value="Genomic_DNA"/>
</dbReference>
<dbReference type="Gene3D" id="3.30.70.330">
    <property type="match status" value="1"/>
</dbReference>
<proteinExistence type="predicted"/>